<dbReference type="EMBL" id="MN738982">
    <property type="protein sequence ID" value="QHT34005.1"/>
    <property type="molecule type" value="Genomic_DNA"/>
</dbReference>
<name>A0A6C0F447_9ZZZZ</name>
<evidence type="ECO:0000256" key="1">
    <source>
        <dbReference type="SAM" id="Phobius"/>
    </source>
</evidence>
<evidence type="ECO:0000313" key="2">
    <source>
        <dbReference type="EMBL" id="QHT34005.1"/>
    </source>
</evidence>
<organism evidence="2">
    <name type="scientific">viral metagenome</name>
    <dbReference type="NCBI Taxonomy" id="1070528"/>
    <lineage>
        <taxon>unclassified sequences</taxon>
        <taxon>metagenomes</taxon>
        <taxon>organismal metagenomes</taxon>
    </lineage>
</organism>
<feature type="transmembrane region" description="Helical" evidence="1">
    <location>
        <begin position="6"/>
        <end position="23"/>
    </location>
</feature>
<keyword evidence="1" id="KW-1133">Transmembrane helix</keyword>
<keyword evidence="1" id="KW-0472">Membrane</keyword>
<sequence length="115" mass="13855">MLSNHIILLFICILFIFLVICVWKDNTMNKYEKFISRNNDPANDGRMKFAYLSDINYGINARNKYYINDDLKINNNRIRRHPYQKRIGQYYGNPANIGRERKYTNDLFNTYGIRM</sequence>
<accession>A0A6C0F447</accession>
<reference evidence="2" key="1">
    <citation type="journal article" date="2020" name="Nature">
        <title>Giant virus diversity and host interactions through global metagenomics.</title>
        <authorList>
            <person name="Schulz F."/>
            <person name="Roux S."/>
            <person name="Paez-Espino D."/>
            <person name="Jungbluth S."/>
            <person name="Walsh D.A."/>
            <person name="Denef V.J."/>
            <person name="McMahon K.D."/>
            <person name="Konstantinidis K.T."/>
            <person name="Eloe-Fadrosh E.A."/>
            <person name="Kyrpides N.C."/>
            <person name="Woyke T."/>
        </authorList>
    </citation>
    <scope>NUCLEOTIDE SEQUENCE</scope>
    <source>
        <strain evidence="2">GVMAG-M-3300009161-52</strain>
    </source>
</reference>
<dbReference type="AlphaFoldDB" id="A0A6C0F447"/>
<protein>
    <submittedName>
        <fullName evidence="2">Uncharacterized protein</fullName>
    </submittedName>
</protein>
<proteinExistence type="predicted"/>
<keyword evidence="1" id="KW-0812">Transmembrane</keyword>